<feature type="compositionally biased region" description="Basic and acidic residues" evidence="1">
    <location>
        <begin position="140"/>
        <end position="149"/>
    </location>
</feature>
<dbReference type="AlphaFoldDB" id="A0A9N9P0T8"/>
<dbReference type="Proteomes" id="UP000789405">
    <property type="component" value="Unassembled WGS sequence"/>
</dbReference>
<organism evidence="2 3">
    <name type="scientific">Dentiscutata erythropus</name>
    <dbReference type="NCBI Taxonomy" id="1348616"/>
    <lineage>
        <taxon>Eukaryota</taxon>
        <taxon>Fungi</taxon>
        <taxon>Fungi incertae sedis</taxon>
        <taxon>Mucoromycota</taxon>
        <taxon>Glomeromycotina</taxon>
        <taxon>Glomeromycetes</taxon>
        <taxon>Diversisporales</taxon>
        <taxon>Gigasporaceae</taxon>
        <taxon>Dentiscutata</taxon>
    </lineage>
</organism>
<protein>
    <submittedName>
        <fullName evidence="2">6785_t:CDS:1</fullName>
    </submittedName>
</protein>
<feature type="non-terminal residue" evidence="2">
    <location>
        <position position="1"/>
    </location>
</feature>
<name>A0A9N9P0T8_9GLOM</name>
<reference evidence="2" key="1">
    <citation type="submission" date="2021-06" db="EMBL/GenBank/DDBJ databases">
        <authorList>
            <person name="Kallberg Y."/>
            <person name="Tangrot J."/>
            <person name="Rosling A."/>
        </authorList>
    </citation>
    <scope>NUCLEOTIDE SEQUENCE</scope>
    <source>
        <strain evidence="2">MA453B</strain>
    </source>
</reference>
<sequence length="348" mass="40136">TFNGSLEFTTTLNHGCTTIKNLDVPSTVLLNGKSYQRIADEPIHSDIHDLLNNVSLEENSRSEAMAQTNYVEHTEKNQDESMFDNQVSPQEQSVVSLDRYNEQIDSQDNQQVVNFRENIHKDQQGSSSQINDSENEIIDDNSKSSKEQSDDSLPLEKNSKPLHVEKLCTSSSEANSDEDESTSSDTNDITEEMQISTTINEIEKNKAQLLKNNFEIEQKNQLIVYANKLFLKNKSIEDLLITNFSHLFNDINVINFSFPPLPSYSLNMELLENYFKEWASQYGQLKSTKIEGVYLTLLVMLAEEYKQDKNKYPTHKTLCGFVKEKVKLILRISKRHEQRYWIDENQNN</sequence>
<dbReference type="OrthoDB" id="10370824at2759"/>
<evidence type="ECO:0000256" key="1">
    <source>
        <dbReference type="SAM" id="MobiDB-lite"/>
    </source>
</evidence>
<feature type="compositionally biased region" description="Basic and acidic residues" evidence="1">
    <location>
        <begin position="157"/>
        <end position="166"/>
    </location>
</feature>
<evidence type="ECO:0000313" key="3">
    <source>
        <dbReference type="Proteomes" id="UP000789405"/>
    </source>
</evidence>
<feature type="region of interest" description="Disordered" evidence="1">
    <location>
        <begin position="120"/>
        <end position="191"/>
    </location>
</feature>
<accession>A0A9N9P0T8</accession>
<feature type="non-terminal residue" evidence="2">
    <location>
        <position position="348"/>
    </location>
</feature>
<comment type="caution">
    <text evidence="2">The sequence shown here is derived from an EMBL/GenBank/DDBJ whole genome shotgun (WGS) entry which is preliminary data.</text>
</comment>
<dbReference type="EMBL" id="CAJVPY010022050">
    <property type="protein sequence ID" value="CAG8781649.1"/>
    <property type="molecule type" value="Genomic_DNA"/>
</dbReference>
<proteinExistence type="predicted"/>
<evidence type="ECO:0000313" key="2">
    <source>
        <dbReference type="EMBL" id="CAG8781649.1"/>
    </source>
</evidence>
<gene>
    <name evidence="2" type="ORF">DERYTH_LOCUS19716</name>
</gene>
<keyword evidence="3" id="KW-1185">Reference proteome</keyword>